<comment type="similarity">
    <text evidence="3">Belongs to the Tonsoku family.</text>
</comment>
<dbReference type="PROSITE" id="PS50088">
    <property type="entry name" value="ANK_REPEAT"/>
    <property type="match status" value="3"/>
</dbReference>
<dbReference type="Pfam" id="PF13181">
    <property type="entry name" value="TPR_8"/>
    <property type="match status" value="1"/>
</dbReference>
<protein>
    <recommendedName>
        <fullName evidence="4">Tonsoku-like protein</fullName>
    </recommendedName>
</protein>
<evidence type="ECO:0000256" key="13">
    <source>
        <dbReference type="ARBA" id="ARBA00023242"/>
    </source>
</evidence>
<dbReference type="Pfam" id="PF12796">
    <property type="entry name" value="Ank_2"/>
    <property type="match status" value="1"/>
</dbReference>
<evidence type="ECO:0000256" key="3">
    <source>
        <dbReference type="ARBA" id="ARBA00010999"/>
    </source>
</evidence>
<dbReference type="Pfam" id="PF13424">
    <property type="entry name" value="TPR_12"/>
    <property type="match status" value="1"/>
</dbReference>
<dbReference type="PANTHER" id="PTHR46358">
    <property type="entry name" value="TONSOKU-LIKE PROTEIN"/>
    <property type="match status" value="1"/>
</dbReference>
<evidence type="ECO:0000256" key="5">
    <source>
        <dbReference type="ARBA" id="ARBA00022454"/>
    </source>
</evidence>
<dbReference type="InterPro" id="IPR032675">
    <property type="entry name" value="LRR_dom_sf"/>
</dbReference>
<dbReference type="SUPFAM" id="SSF48403">
    <property type="entry name" value="Ankyrin repeat"/>
    <property type="match status" value="1"/>
</dbReference>
<keyword evidence="13" id="KW-0539">Nucleus</keyword>
<gene>
    <name evidence="17" type="ORF">NQ315_001291</name>
</gene>
<evidence type="ECO:0000256" key="7">
    <source>
        <dbReference type="ARBA" id="ARBA00022737"/>
    </source>
</evidence>
<reference evidence="17 18" key="1">
    <citation type="journal article" date="2023" name="Insect Mol. Biol.">
        <title>Genome sequencing provides insights into the evolution of gene families encoding plant cell wall-degrading enzymes in longhorned beetles.</title>
        <authorList>
            <person name="Shin N.R."/>
            <person name="Okamura Y."/>
            <person name="Kirsch R."/>
            <person name="Pauchet Y."/>
        </authorList>
    </citation>
    <scope>NUCLEOTIDE SEQUENCE [LARGE SCALE GENOMIC DNA]</scope>
    <source>
        <strain evidence="17">EAD_L_NR</strain>
    </source>
</reference>
<dbReference type="PROSITE" id="PS50005">
    <property type="entry name" value="TPR"/>
    <property type="match status" value="3"/>
</dbReference>
<dbReference type="GO" id="GO:0000724">
    <property type="term" value="P:double-strand break repair via homologous recombination"/>
    <property type="evidence" value="ECO:0007669"/>
    <property type="project" value="TreeGrafter"/>
</dbReference>
<dbReference type="InterPro" id="IPR001611">
    <property type="entry name" value="Leu-rich_rpt"/>
</dbReference>
<dbReference type="Pfam" id="PF00023">
    <property type="entry name" value="Ank"/>
    <property type="match status" value="1"/>
</dbReference>
<accession>A0AAV8WG38</accession>
<dbReference type="PANTHER" id="PTHR46358:SF1">
    <property type="entry name" value="TONSOKU-LIKE PROTEIN"/>
    <property type="match status" value="1"/>
</dbReference>
<dbReference type="SUPFAM" id="SSF48452">
    <property type="entry name" value="TPR-like"/>
    <property type="match status" value="1"/>
</dbReference>
<evidence type="ECO:0000256" key="6">
    <source>
        <dbReference type="ARBA" id="ARBA00022614"/>
    </source>
</evidence>
<evidence type="ECO:0000256" key="10">
    <source>
        <dbReference type="ARBA" id="ARBA00022853"/>
    </source>
</evidence>
<keyword evidence="9 15" id="KW-0802">TPR repeat</keyword>
<dbReference type="InterPro" id="IPR011990">
    <property type="entry name" value="TPR-like_helical_dom_sf"/>
</dbReference>
<evidence type="ECO:0000256" key="16">
    <source>
        <dbReference type="SAM" id="MobiDB-lite"/>
    </source>
</evidence>
<feature type="repeat" description="ANK" evidence="14">
    <location>
        <begin position="607"/>
        <end position="639"/>
    </location>
</feature>
<organism evidence="17 18">
    <name type="scientific">Exocentrus adspersus</name>
    <dbReference type="NCBI Taxonomy" id="1586481"/>
    <lineage>
        <taxon>Eukaryota</taxon>
        <taxon>Metazoa</taxon>
        <taxon>Ecdysozoa</taxon>
        <taxon>Arthropoda</taxon>
        <taxon>Hexapoda</taxon>
        <taxon>Insecta</taxon>
        <taxon>Pterygota</taxon>
        <taxon>Neoptera</taxon>
        <taxon>Endopterygota</taxon>
        <taxon>Coleoptera</taxon>
        <taxon>Polyphaga</taxon>
        <taxon>Cucujiformia</taxon>
        <taxon>Chrysomeloidea</taxon>
        <taxon>Cerambycidae</taxon>
        <taxon>Lamiinae</taxon>
        <taxon>Acanthocinini</taxon>
        <taxon>Exocentrus</taxon>
    </lineage>
</organism>
<feature type="region of interest" description="Disordered" evidence="16">
    <location>
        <begin position="783"/>
        <end position="817"/>
    </location>
</feature>
<dbReference type="Gene3D" id="1.25.40.10">
    <property type="entry name" value="Tetratricopeptide repeat domain"/>
    <property type="match status" value="3"/>
</dbReference>
<keyword evidence="8" id="KW-0227">DNA damage</keyword>
<comment type="caution">
    <text evidence="17">The sequence shown here is derived from an EMBL/GenBank/DDBJ whole genome shotgun (WGS) entry which is preliminary data.</text>
</comment>
<evidence type="ECO:0000256" key="4">
    <source>
        <dbReference type="ARBA" id="ARBA00017829"/>
    </source>
</evidence>
<dbReference type="InterPro" id="IPR036770">
    <property type="entry name" value="Ankyrin_rpt-contain_sf"/>
</dbReference>
<evidence type="ECO:0000256" key="9">
    <source>
        <dbReference type="ARBA" id="ARBA00022803"/>
    </source>
</evidence>
<evidence type="ECO:0000256" key="12">
    <source>
        <dbReference type="ARBA" id="ARBA00023204"/>
    </source>
</evidence>
<feature type="repeat" description="ANK" evidence="14">
    <location>
        <begin position="519"/>
        <end position="551"/>
    </location>
</feature>
<dbReference type="PROSITE" id="PS50297">
    <property type="entry name" value="ANK_REP_REGION"/>
    <property type="match status" value="3"/>
</dbReference>
<feature type="repeat" description="ANK" evidence="14">
    <location>
        <begin position="552"/>
        <end position="584"/>
    </location>
</feature>
<feature type="compositionally biased region" description="Polar residues" evidence="16">
    <location>
        <begin position="793"/>
        <end position="812"/>
    </location>
</feature>
<dbReference type="Proteomes" id="UP001159042">
    <property type="component" value="Unassembled WGS sequence"/>
</dbReference>
<dbReference type="InterPro" id="IPR019734">
    <property type="entry name" value="TPR_rpt"/>
</dbReference>
<dbReference type="Gene3D" id="1.25.40.20">
    <property type="entry name" value="Ankyrin repeat-containing domain"/>
    <property type="match status" value="1"/>
</dbReference>
<evidence type="ECO:0000256" key="2">
    <source>
        <dbReference type="ARBA" id="ARBA00004286"/>
    </source>
</evidence>
<name>A0AAV8WG38_9CUCU</name>
<evidence type="ECO:0000256" key="11">
    <source>
        <dbReference type="ARBA" id="ARBA00023043"/>
    </source>
</evidence>
<keyword evidence="6" id="KW-0433">Leucine-rich repeat</keyword>
<dbReference type="InterPro" id="IPR052311">
    <property type="entry name" value="MMS22L-TONSL_complex_comp"/>
</dbReference>
<keyword evidence="18" id="KW-1185">Reference proteome</keyword>
<keyword evidence="12" id="KW-0234">DNA repair</keyword>
<sequence length="1372" mass="153506">MEEQRLLKRKRKALNENNQTLLQSVCADLAELYVKEGHYHSAIKEYEALADVYKEEGKPLDYARANRCIGEAYMGLQNFEKALEYQKLYLNVATVESDELEQQRALATIGHIYLTWYLETQTDKSKLNTAFKHFMKSLAIAENLTCVSKQEKADMTARLFSNLGLVKESLSDYDKALQLFEQCISICKQHDIYEQLYRSYSSMAALYEKKSEYNEAIRHYNLAIDAAKKVKDHADFVCAALLMKSDALVKLADFHGAKQVLLKAYKLKTPNVKDKRLIERNLRIVAAMCSIEDKLVMACDDERERKELYEKMGDGACDLKNYSKGLEYYKLMLECAERSGCTGRELASCYYSLAETYKDNEQFDEALEYFDKEYALCLELTDRLNTLSKIADTKEAGGASVEEVKEVYSKAIAECRRSRNLREEKRMVNRCISYLRRVNSNSAAYEMAQYLKTLGDTSFEDDSSSSENESENSEAKPCIGDDINLDAITDDSGESDVENQPCVGRKRRGRGSLIKKNVKGESKLHTACIEGSLPVVHHLVEQGHPVNVRDNSGWLPLHEACNYGHVDVVRYLLDKGASVNDRGGLHCNGESQICSNLRVVIYKTLFPGVTPLYDAAGNGHLKVVELLLDTGASVAAKTDDGDTPLNILMQWHKDNPLEGEELRLYRSLIKRMSEAMERAGQGSKSTVSVHAPPPSSPYSQRLGARVSQPDRTSRALIMEEDAAPALEASGVDAAGEYKKVMNTLRTRTNSTAATSPCSTPASTRSVALVPTSADDWLEDDMQASKAAKKRKTSIASTAKQSSAISRNRSKSPSPILVPDLFPDVDFDDDVVMVQEPSPRRLSNDSTSSAGGVKRKHQVSLLDAGFSRTRSPTPGTSMPRSNSFERRPRPQQPKITTFGHRSFAEADSTVPIASPVAPAENIADEILYADVKVEGMTFRVPVLSSQVRTNTIGWLAEQAALKYAKKEGTKLTLELETVTGVLLSNEDPLGLLFSFQSRQPELVIGKVVERDLPCLVDRYKETSRYMKLDVEDSLCHLLEEMSVTLNLANRGLLGKTLAPLFKSLTRQSKLLELDLSGNFLDTRCFLMLCSSLPTLENLATLSLRCTGLQCSHLAEFARMLTTNSEPVLGNLSVLNLSDNSLRDHSLPHLSRITAHLKLADLNLSNVKFTNKVFDDFNEERCRLNLSRVQCLDLSDNELRAEDIARFLRWTTPSQLVDVNVSRNADVGEGVLRSLLDVLMEDVCGAALRSLNLSRCQVQDMELYDLLRTCSGNTLQEINLSYNTSLTGISLRRLLECASLKNINLMGCDNILRYFNDCDLLGNSRDGDEKVLKLSADFQSYQEAVQVLVVMFKRKYKDCYMEKTQNFLLLSSKK</sequence>
<keyword evidence="7" id="KW-0677">Repeat</keyword>
<dbReference type="SUPFAM" id="SSF81901">
    <property type="entry name" value="HCP-like"/>
    <property type="match status" value="1"/>
</dbReference>
<feature type="region of interest" description="Disordered" evidence="16">
    <location>
        <begin position="834"/>
        <end position="894"/>
    </location>
</feature>
<dbReference type="SUPFAM" id="SSF52047">
    <property type="entry name" value="RNI-like"/>
    <property type="match status" value="1"/>
</dbReference>
<feature type="repeat" description="TPR" evidence="15">
    <location>
        <begin position="347"/>
        <end position="380"/>
    </location>
</feature>
<keyword evidence="10" id="KW-0156">Chromatin regulator</keyword>
<evidence type="ECO:0000256" key="14">
    <source>
        <dbReference type="PROSITE-ProRule" id="PRU00023"/>
    </source>
</evidence>
<evidence type="ECO:0000313" key="18">
    <source>
        <dbReference type="Proteomes" id="UP001159042"/>
    </source>
</evidence>
<feature type="repeat" description="TPR" evidence="15">
    <location>
        <begin position="157"/>
        <end position="190"/>
    </location>
</feature>
<feature type="compositionally biased region" description="Acidic residues" evidence="16">
    <location>
        <begin position="458"/>
        <end position="472"/>
    </location>
</feature>
<evidence type="ECO:0000256" key="8">
    <source>
        <dbReference type="ARBA" id="ARBA00022763"/>
    </source>
</evidence>
<dbReference type="EMBL" id="JANEYG010000002">
    <property type="protein sequence ID" value="KAJ8925110.1"/>
    <property type="molecule type" value="Genomic_DNA"/>
</dbReference>
<evidence type="ECO:0000256" key="15">
    <source>
        <dbReference type="PROSITE-ProRule" id="PRU00339"/>
    </source>
</evidence>
<dbReference type="PROSITE" id="PS51450">
    <property type="entry name" value="LRR"/>
    <property type="match status" value="1"/>
</dbReference>
<dbReference type="GO" id="GO:0006325">
    <property type="term" value="P:chromatin organization"/>
    <property type="evidence" value="ECO:0007669"/>
    <property type="project" value="UniProtKB-KW"/>
</dbReference>
<keyword evidence="5" id="KW-0158">Chromosome</keyword>
<evidence type="ECO:0000256" key="1">
    <source>
        <dbReference type="ARBA" id="ARBA00004123"/>
    </source>
</evidence>
<dbReference type="SMART" id="SM00028">
    <property type="entry name" value="TPR"/>
    <property type="match status" value="4"/>
</dbReference>
<feature type="region of interest" description="Disordered" evidence="16">
    <location>
        <begin position="676"/>
        <end position="707"/>
    </location>
</feature>
<keyword evidence="11 14" id="KW-0040">ANK repeat</keyword>
<comment type="subcellular location">
    <subcellularLocation>
        <location evidence="2">Chromosome</location>
    </subcellularLocation>
    <subcellularLocation>
        <location evidence="1">Nucleus</location>
    </subcellularLocation>
</comment>
<dbReference type="Gene3D" id="3.80.10.10">
    <property type="entry name" value="Ribonuclease Inhibitor"/>
    <property type="match status" value="2"/>
</dbReference>
<dbReference type="PRINTS" id="PR01415">
    <property type="entry name" value="ANKYRIN"/>
</dbReference>
<dbReference type="GO" id="GO:0031297">
    <property type="term" value="P:replication fork processing"/>
    <property type="evidence" value="ECO:0007669"/>
    <property type="project" value="TreeGrafter"/>
</dbReference>
<feature type="compositionally biased region" description="Polar residues" evidence="16">
    <location>
        <begin position="867"/>
        <end position="881"/>
    </location>
</feature>
<evidence type="ECO:0000313" key="17">
    <source>
        <dbReference type="EMBL" id="KAJ8925110.1"/>
    </source>
</evidence>
<feature type="region of interest" description="Disordered" evidence="16">
    <location>
        <begin position="458"/>
        <end position="482"/>
    </location>
</feature>
<feature type="repeat" description="TPR" evidence="15">
    <location>
        <begin position="197"/>
        <end position="230"/>
    </location>
</feature>
<proteinExistence type="inferred from homology"/>
<dbReference type="GO" id="GO:0043596">
    <property type="term" value="C:nuclear replication fork"/>
    <property type="evidence" value="ECO:0007669"/>
    <property type="project" value="TreeGrafter"/>
</dbReference>
<dbReference type="InterPro" id="IPR002110">
    <property type="entry name" value="Ankyrin_rpt"/>
</dbReference>
<dbReference type="SMART" id="SM00248">
    <property type="entry name" value="ANK"/>
    <property type="match status" value="3"/>
</dbReference>